<dbReference type="InterPro" id="IPR005135">
    <property type="entry name" value="Endo/exonuclease/phosphatase"/>
</dbReference>
<dbReference type="Gene3D" id="3.60.10.10">
    <property type="entry name" value="Endonuclease/exonuclease/phosphatase"/>
    <property type="match status" value="1"/>
</dbReference>
<dbReference type="GO" id="GO:0003824">
    <property type="term" value="F:catalytic activity"/>
    <property type="evidence" value="ECO:0007669"/>
    <property type="project" value="InterPro"/>
</dbReference>
<evidence type="ECO:0000259" key="1">
    <source>
        <dbReference type="Pfam" id="PF03372"/>
    </source>
</evidence>
<dbReference type="Pfam" id="PF03372">
    <property type="entry name" value="Exo_endo_phos"/>
    <property type="match status" value="1"/>
</dbReference>
<dbReference type="InterPro" id="IPR036691">
    <property type="entry name" value="Endo/exonu/phosph_ase_sf"/>
</dbReference>
<accession>A0A0B7BS97</accession>
<organism evidence="2">
    <name type="scientific">Arion vulgaris</name>
    <dbReference type="NCBI Taxonomy" id="1028688"/>
    <lineage>
        <taxon>Eukaryota</taxon>
        <taxon>Metazoa</taxon>
        <taxon>Spiralia</taxon>
        <taxon>Lophotrochozoa</taxon>
        <taxon>Mollusca</taxon>
        <taxon>Gastropoda</taxon>
        <taxon>Heterobranchia</taxon>
        <taxon>Euthyneura</taxon>
        <taxon>Panpulmonata</taxon>
        <taxon>Eupulmonata</taxon>
        <taxon>Stylommatophora</taxon>
        <taxon>Helicina</taxon>
        <taxon>Arionoidea</taxon>
        <taxon>Arionidae</taxon>
        <taxon>Arion</taxon>
    </lineage>
</organism>
<dbReference type="AlphaFoldDB" id="A0A0B7BS97"/>
<feature type="non-terminal residue" evidence="2">
    <location>
        <position position="214"/>
    </location>
</feature>
<reference evidence="2" key="1">
    <citation type="submission" date="2014-12" db="EMBL/GenBank/DDBJ databases">
        <title>Insight into the proteome of Arion vulgaris.</title>
        <authorList>
            <person name="Aradska J."/>
            <person name="Bulat T."/>
            <person name="Smidak R."/>
            <person name="Sarate P."/>
            <person name="Gangsoo J."/>
            <person name="Sialana F."/>
            <person name="Bilban M."/>
            <person name="Lubec G."/>
        </authorList>
    </citation>
    <scope>NUCLEOTIDE SEQUENCE</scope>
    <source>
        <tissue evidence="2">Skin</tissue>
    </source>
</reference>
<feature type="domain" description="Endonuclease/exonuclease/phosphatase" evidence="1">
    <location>
        <begin position="63"/>
        <end position="203"/>
    </location>
</feature>
<dbReference type="EMBL" id="HACG01049229">
    <property type="protein sequence ID" value="CEK96094.1"/>
    <property type="molecule type" value="Transcribed_RNA"/>
</dbReference>
<evidence type="ECO:0000313" key="2">
    <source>
        <dbReference type="EMBL" id="CEK96094.1"/>
    </source>
</evidence>
<gene>
    <name evidence="2" type="primary">ORF210389</name>
</gene>
<protein>
    <recommendedName>
        <fullName evidence="1">Endonuclease/exonuclease/phosphatase domain-containing protein</fullName>
    </recommendedName>
</protein>
<sequence length="214" mass="24967">MISSRCYGIRAPLSGPPADQTRKYAYKRRGRGEKRNGCKRRAGQRWFRRKTDRLALKYLHIGYWNCQSAKQRGPILQKLVYDFDIFMIQESNLQQDKALECPGFKCYFTPSEPGVELGQAIYVRYGLPHNCRDTHDFLPEGVELQGIQLTIRDQVWRIYNVYAHVDKLYIAHNWDFLEKLSDVPRTKFLIAGDFNARSKEWGNATENRQGIALS</sequence>
<name>A0A0B7BS97_9EUPU</name>
<proteinExistence type="predicted"/>
<dbReference type="SUPFAM" id="SSF56219">
    <property type="entry name" value="DNase I-like"/>
    <property type="match status" value="1"/>
</dbReference>